<dbReference type="InterPro" id="IPR051395">
    <property type="entry name" value="Cytochrome_c_Peroxidase/MauG"/>
</dbReference>
<evidence type="ECO:0000313" key="10">
    <source>
        <dbReference type="EMBL" id="TRW96991.1"/>
    </source>
</evidence>
<keyword evidence="10" id="KW-0575">Peroxidase</keyword>
<feature type="domain" description="Cytochrome c" evidence="9">
    <location>
        <begin position="196"/>
        <end position="370"/>
    </location>
</feature>
<dbReference type="RefSeq" id="WP_127029934.1">
    <property type="nucleotide sequence ID" value="NZ_RYFG02000078.1"/>
</dbReference>
<dbReference type="InterPro" id="IPR004852">
    <property type="entry name" value="Di-haem_cyt_c_peroxidsae"/>
</dbReference>
<accession>A0ABY3CBR8</accession>
<dbReference type="GO" id="GO:0004601">
    <property type="term" value="F:peroxidase activity"/>
    <property type="evidence" value="ECO:0007669"/>
    <property type="project" value="UniProtKB-KW"/>
</dbReference>
<dbReference type="Proteomes" id="UP000733744">
    <property type="component" value="Unassembled WGS sequence"/>
</dbReference>
<dbReference type="SUPFAM" id="SSF46626">
    <property type="entry name" value="Cytochrome c"/>
    <property type="match status" value="2"/>
</dbReference>
<keyword evidence="3 8" id="KW-0479">Metal-binding</keyword>
<comment type="caution">
    <text evidence="10">The sequence shown here is derived from an EMBL/GenBank/DDBJ whole genome shotgun (WGS) entry which is preliminary data.</text>
</comment>
<keyword evidence="2 8" id="KW-0349">Heme</keyword>
<dbReference type="InterPro" id="IPR026259">
    <property type="entry name" value="MauG/Cytc_peroxidase"/>
</dbReference>
<organism evidence="10 11">
    <name type="scientific">Candidatus Methylobacter oryzae</name>
    <dbReference type="NCBI Taxonomy" id="2497749"/>
    <lineage>
        <taxon>Bacteria</taxon>
        <taxon>Pseudomonadati</taxon>
        <taxon>Pseudomonadota</taxon>
        <taxon>Gammaproteobacteria</taxon>
        <taxon>Methylococcales</taxon>
        <taxon>Methylococcaceae</taxon>
        <taxon>Methylobacter</taxon>
    </lineage>
</organism>
<dbReference type="PIRSF" id="PIRSF000294">
    <property type="entry name" value="Cytochrome-c_peroxidase"/>
    <property type="match status" value="1"/>
</dbReference>
<evidence type="ECO:0000256" key="7">
    <source>
        <dbReference type="ARBA" id="ARBA00023004"/>
    </source>
</evidence>
<gene>
    <name evidence="10" type="ORF">EKO24_008195</name>
</gene>
<proteinExistence type="predicted"/>
<keyword evidence="6" id="KW-0560">Oxidoreductase</keyword>
<keyword evidence="11" id="KW-1185">Reference proteome</keyword>
<keyword evidence="4" id="KW-0732">Signal</keyword>
<dbReference type="PANTHER" id="PTHR30600:SF10">
    <property type="entry name" value="BLL6722 PROTEIN"/>
    <property type="match status" value="1"/>
</dbReference>
<dbReference type="InterPro" id="IPR036909">
    <property type="entry name" value="Cyt_c-like_dom_sf"/>
</dbReference>
<dbReference type="EMBL" id="RYFG02000078">
    <property type="protein sequence ID" value="TRW96991.1"/>
    <property type="molecule type" value="Genomic_DNA"/>
</dbReference>
<evidence type="ECO:0000313" key="11">
    <source>
        <dbReference type="Proteomes" id="UP000733744"/>
    </source>
</evidence>
<feature type="domain" description="Cytochrome c" evidence="9">
    <location>
        <begin position="21"/>
        <end position="165"/>
    </location>
</feature>
<protein>
    <submittedName>
        <fullName evidence="10">Cytochrome-c peroxidase</fullName>
    </submittedName>
</protein>
<comment type="subcellular location">
    <subcellularLocation>
        <location evidence="1">Periplasm</location>
    </subcellularLocation>
</comment>
<evidence type="ECO:0000259" key="9">
    <source>
        <dbReference type="PROSITE" id="PS51007"/>
    </source>
</evidence>
<dbReference type="InterPro" id="IPR009056">
    <property type="entry name" value="Cyt_c-like_dom"/>
</dbReference>
<evidence type="ECO:0000256" key="8">
    <source>
        <dbReference type="PROSITE-ProRule" id="PRU00433"/>
    </source>
</evidence>
<keyword evidence="5" id="KW-0574">Periplasm</keyword>
<dbReference type="Pfam" id="PF03150">
    <property type="entry name" value="CCP_MauG"/>
    <property type="match status" value="1"/>
</dbReference>
<keyword evidence="7 8" id="KW-0408">Iron</keyword>
<reference evidence="10 11" key="1">
    <citation type="journal article" date="2019" name="Antonie Van Leeuwenhoek">
        <title>Description of 'Ca. Methylobacter oryzae' KRF1, a novel species from the environmentally important Methylobacter clade 2.</title>
        <authorList>
            <person name="Khatri K."/>
            <person name="Mohite J.A."/>
            <person name="Pandit P.S."/>
            <person name="Bahulikar R."/>
            <person name="Rahalkar M.C."/>
        </authorList>
    </citation>
    <scope>NUCLEOTIDE SEQUENCE [LARGE SCALE GENOMIC DNA]</scope>
    <source>
        <strain evidence="10 11">KRF1</strain>
    </source>
</reference>
<evidence type="ECO:0000256" key="1">
    <source>
        <dbReference type="ARBA" id="ARBA00004418"/>
    </source>
</evidence>
<dbReference type="PANTHER" id="PTHR30600">
    <property type="entry name" value="CYTOCHROME C PEROXIDASE-RELATED"/>
    <property type="match status" value="1"/>
</dbReference>
<evidence type="ECO:0000256" key="3">
    <source>
        <dbReference type="ARBA" id="ARBA00022723"/>
    </source>
</evidence>
<sequence length="376" mass="41091">MPCFPVKAEIPVLPGDGQLSLKAQLGRQIFFDTNLSTPSGQACASCHNPGTGFVDPDSNEPTSEGVLKGLKGARNSPTLPYAAFSPPFGYNRKEGLFIGGLFLDGRAATLADQAKGPFLNPIEMANPDSFTVVSKVREAGYAELFKQIYGTDAFDNTNDAYNNIADAIVAFEQSPVFKRFDSKYDYFLAGKAKFTEQEKRGRKLFEDANKGNCAACHPSRPAKDGTPPLFTDFSYDNLGVPRNPENPFYTLSPEFNPAGWEFIDKGLGGAVDESAQNGKFKVPSLRNIAKTGPYMHNGYFKTLRGAVAFYSTRDVLPVCDSLFVTEAEALGNRCWPSPEVLENVNYQELGELVLSDSEIDDIVAFLQTLTDGYQPK</sequence>
<dbReference type="PROSITE" id="PS51007">
    <property type="entry name" value="CYTC"/>
    <property type="match status" value="2"/>
</dbReference>
<dbReference type="Gene3D" id="1.10.760.10">
    <property type="entry name" value="Cytochrome c-like domain"/>
    <property type="match status" value="2"/>
</dbReference>
<evidence type="ECO:0000256" key="4">
    <source>
        <dbReference type="ARBA" id="ARBA00022729"/>
    </source>
</evidence>
<evidence type="ECO:0000256" key="5">
    <source>
        <dbReference type="ARBA" id="ARBA00022764"/>
    </source>
</evidence>
<evidence type="ECO:0000256" key="2">
    <source>
        <dbReference type="ARBA" id="ARBA00022617"/>
    </source>
</evidence>
<name>A0ABY3CBR8_9GAMM</name>
<evidence type="ECO:0000256" key="6">
    <source>
        <dbReference type="ARBA" id="ARBA00023002"/>
    </source>
</evidence>